<evidence type="ECO:0000313" key="1">
    <source>
        <dbReference type="EMBL" id="KUM49382.1"/>
    </source>
</evidence>
<comment type="caution">
    <text evidence="1">The sequence shown here is derived from an EMBL/GenBank/DDBJ whole genome shotgun (WGS) entry which is preliminary data.</text>
</comment>
<protein>
    <submittedName>
        <fullName evidence="1">Uncharacterized protein</fullName>
    </submittedName>
</protein>
<name>A0A101M1V7_PICGL</name>
<keyword evidence="1" id="KW-0496">Mitochondrion</keyword>
<gene>
    <name evidence="1" type="ORF">ABT39_MTgene3931</name>
</gene>
<reference evidence="1" key="1">
    <citation type="journal article" date="2015" name="Genome Biol. Evol.">
        <title>Organellar Genomes of White Spruce (Picea glauca): Assembly and Annotation.</title>
        <authorList>
            <person name="Jackman S.D."/>
            <person name="Warren R.L."/>
            <person name="Gibb E.A."/>
            <person name="Vandervalk B.P."/>
            <person name="Mohamadi H."/>
            <person name="Chu J."/>
            <person name="Raymond A."/>
            <person name="Pleasance S."/>
            <person name="Coope R."/>
            <person name="Wildung M.R."/>
            <person name="Ritland C.E."/>
            <person name="Bousquet J."/>
            <person name="Jones S.J."/>
            <person name="Bohlmann J."/>
            <person name="Birol I."/>
        </authorList>
    </citation>
    <scope>NUCLEOTIDE SEQUENCE [LARGE SCALE GENOMIC DNA]</scope>
    <source>
        <tissue evidence="1">Flushing bud</tissue>
    </source>
</reference>
<accession>A0A101M1V7</accession>
<geneLocation type="mitochondrion" evidence="1"/>
<sequence length="79" mass="8769">MVHTLNAPGDIFKGIDALFRSRNSLLGQPSFLHLPVLFSIYLALICSAEKLHHSERPIMDGGGLQGWFQPASRSYAIFL</sequence>
<dbReference type="EMBL" id="LKAM01000003">
    <property type="protein sequence ID" value="KUM49382.1"/>
    <property type="molecule type" value="Genomic_DNA"/>
</dbReference>
<proteinExistence type="predicted"/>
<dbReference type="AlphaFoldDB" id="A0A101M1V7"/>
<organism evidence="1">
    <name type="scientific">Picea glauca</name>
    <name type="common">White spruce</name>
    <name type="synonym">Pinus glauca</name>
    <dbReference type="NCBI Taxonomy" id="3330"/>
    <lineage>
        <taxon>Eukaryota</taxon>
        <taxon>Viridiplantae</taxon>
        <taxon>Streptophyta</taxon>
        <taxon>Embryophyta</taxon>
        <taxon>Tracheophyta</taxon>
        <taxon>Spermatophyta</taxon>
        <taxon>Pinopsida</taxon>
        <taxon>Pinidae</taxon>
        <taxon>Conifers I</taxon>
        <taxon>Pinales</taxon>
        <taxon>Pinaceae</taxon>
        <taxon>Picea</taxon>
    </lineage>
</organism>